<dbReference type="GO" id="GO:0032993">
    <property type="term" value="C:protein-DNA complex"/>
    <property type="evidence" value="ECO:0007669"/>
    <property type="project" value="TreeGrafter"/>
</dbReference>
<dbReference type="PROSITE" id="PS50931">
    <property type="entry name" value="HTH_LYSR"/>
    <property type="match status" value="1"/>
</dbReference>
<dbReference type="Gene3D" id="1.10.10.10">
    <property type="entry name" value="Winged helix-like DNA-binding domain superfamily/Winged helix DNA-binding domain"/>
    <property type="match status" value="1"/>
</dbReference>
<evidence type="ECO:0000256" key="2">
    <source>
        <dbReference type="ARBA" id="ARBA00023015"/>
    </source>
</evidence>
<keyword evidence="3" id="KW-0238">DNA-binding</keyword>
<dbReference type="OrthoDB" id="8751315at2"/>
<keyword evidence="2" id="KW-0805">Transcription regulation</keyword>
<dbReference type="InterPro" id="IPR036390">
    <property type="entry name" value="WH_DNA-bd_sf"/>
</dbReference>
<name>A0A6L6PTV1_9BURK</name>
<dbReference type="Pfam" id="PF00126">
    <property type="entry name" value="HTH_1"/>
    <property type="match status" value="1"/>
</dbReference>
<dbReference type="SUPFAM" id="SSF46785">
    <property type="entry name" value="Winged helix' DNA-binding domain"/>
    <property type="match status" value="1"/>
</dbReference>
<comment type="similarity">
    <text evidence="1">Belongs to the LysR transcriptional regulatory family.</text>
</comment>
<dbReference type="PANTHER" id="PTHR30346:SF28">
    <property type="entry name" value="HTH-TYPE TRANSCRIPTIONAL REGULATOR CYNR"/>
    <property type="match status" value="1"/>
</dbReference>
<keyword evidence="4" id="KW-0804">Transcription</keyword>
<dbReference type="InterPro" id="IPR036388">
    <property type="entry name" value="WH-like_DNA-bd_sf"/>
</dbReference>
<dbReference type="SUPFAM" id="SSF53850">
    <property type="entry name" value="Periplasmic binding protein-like II"/>
    <property type="match status" value="1"/>
</dbReference>
<keyword evidence="7" id="KW-1185">Reference proteome</keyword>
<dbReference type="CDD" id="cd05466">
    <property type="entry name" value="PBP2_LTTR_substrate"/>
    <property type="match status" value="1"/>
</dbReference>
<dbReference type="AlphaFoldDB" id="A0A6L6PTV1"/>
<comment type="caution">
    <text evidence="6">The sequence shown here is derived from an EMBL/GenBank/DDBJ whole genome shotgun (WGS) entry which is preliminary data.</text>
</comment>
<feature type="domain" description="HTH lysR-type" evidence="5">
    <location>
        <begin position="1"/>
        <end position="51"/>
    </location>
</feature>
<accession>A0A6L6PTV1</accession>
<dbReference type="InterPro" id="IPR000847">
    <property type="entry name" value="LysR_HTH_N"/>
</dbReference>
<evidence type="ECO:0000313" key="6">
    <source>
        <dbReference type="EMBL" id="MTW00930.1"/>
    </source>
</evidence>
<dbReference type="GO" id="GO:0003677">
    <property type="term" value="F:DNA binding"/>
    <property type="evidence" value="ECO:0007669"/>
    <property type="project" value="UniProtKB-KW"/>
</dbReference>
<evidence type="ECO:0000256" key="3">
    <source>
        <dbReference type="ARBA" id="ARBA00023125"/>
    </source>
</evidence>
<evidence type="ECO:0000256" key="1">
    <source>
        <dbReference type="ARBA" id="ARBA00009437"/>
    </source>
</evidence>
<dbReference type="InterPro" id="IPR005119">
    <property type="entry name" value="LysR_subst-bd"/>
</dbReference>
<proteinExistence type="inferred from homology"/>
<dbReference type="Proteomes" id="UP000484015">
    <property type="component" value="Unassembled WGS sequence"/>
</dbReference>
<evidence type="ECO:0000256" key="4">
    <source>
        <dbReference type="ARBA" id="ARBA00023163"/>
    </source>
</evidence>
<gene>
    <name evidence="6" type="ORF">GM668_02395</name>
</gene>
<dbReference type="Pfam" id="PF03466">
    <property type="entry name" value="LysR_substrate"/>
    <property type="match status" value="1"/>
</dbReference>
<sequence length="294" mass="30661">MLVAVADHGSFGGAAAALDCTQSRISHGIGELEAALGFRVLQRSRTGCKPTEAGQRVLAAARQILQLAATLPSLGASDAALAGRLRLACFRSISTHVLPPVLAALAQEQPGIRIDIDDSFEERDALVQALRSGGADVAIAQLPVGAGLVTRPYVADDYVLVAPASLALPAPISWQQVDALPYLQLDCAGARDIAARCRAAGWTAQPDRTLATDSAIAALIGRGLGYSFLPRLAVHPLPDGVQIQPLPVAARRQFVIAALPGVARQPACAMLMRYLGLARLQTDSAAYRAGLLAE</sequence>
<dbReference type="EMBL" id="WNLA01000001">
    <property type="protein sequence ID" value="MTW00930.1"/>
    <property type="molecule type" value="Genomic_DNA"/>
</dbReference>
<protein>
    <submittedName>
        <fullName evidence="6">LysR family transcriptional regulator</fullName>
    </submittedName>
</protein>
<dbReference type="PANTHER" id="PTHR30346">
    <property type="entry name" value="TRANSCRIPTIONAL DUAL REGULATOR HCAR-RELATED"/>
    <property type="match status" value="1"/>
</dbReference>
<organism evidence="6 7">
    <name type="scientific">Pseudoduganella ginsengisoli</name>
    <dbReference type="NCBI Taxonomy" id="1462440"/>
    <lineage>
        <taxon>Bacteria</taxon>
        <taxon>Pseudomonadati</taxon>
        <taxon>Pseudomonadota</taxon>
        <taxon>Betaproteobacteria</taxon>
        <taxon>Burkholderiales</taxon>
        <taxon>Oxalobacteraceae</taxon>
        <taxon>Telluria group</taxon>
        <taxon>Pseudoduganella</taxon>
    </lineage>
</organism>
<evidence type="ECO:0000313" key="7">
    <source>
        <dbReference type="Proteomes" id="UP000484015"/>
    </source>
</evidence>
<reference evidence="6 7" key="1">
    <citation type="submission" date="2019-11" db="EMBL/GenBank/DDBJ databases">
        <title>Type strains purchased from KCTC, JCM and DSMZ.</title>
        <authorList>
            <person name="Lu H."/>
        </authorList>
    </citation>
    <scope>NUCLEOTIDE SEQUENCE [LARGE SCALE GENOMIC DNA]</scope>
    <source>
        <strain evidence="6 7">KCTC 42409</strain>
    </source>
</reference>
<dbReference type="Gene3D" id="3.40.190.10">
    <property type="entry name" value="Periplasmic binding protein-like II"/>
    <property type="match status" value="2"/>
</dbReference>
<evidence type="ECO:0000259" key="5">
    <source>
        <dbReference type="PROSITE" id="PS50931"/>
    </source>
</evidence>
<dbReference type="GO" id="GO:0003700">
    <property type="term" value="F:DNA-binding transcription factor activity"/>
    <property type="evidence" value="ECO:0007669"/>
    <property type="project" value="InterPro"/>
</dbReference>